<keyword evidence="4 9" id="KW-0812">Transmembrane</keyword>
<feature type="transmembrane region" description="Helical" evidence="9">
    <location>
        <begin position="144"/>
        <end position="164"/>
    </location>
</feature>
<feature type="transmembrane region" description="Helical" evidence="9">
    <location>
        <begin position="230"/>
        <end position="254"/>
    </location>
</feature>
<evidence type="ECO:0000313" key="10">
    <source>
        <dbReference type="EMBL" id="MBD3848139.1"/>
    </source>
</evidence>
<keyword evidence="6 9" id="KW-1133">Transmembrane helix</keyword>
<evidence type="ECO:0000313" key="11">
    <source>
        <dbReference type="Proteomes" id="UP000619295"/>
    </source>
</evidence>
<keyword evidence="7 9" id="KW-0472">Membrane</keyword>
<evidence type="ECO:0000256" key="6">
    <source>
        <dbReference type="ARBA" id="ARBA00022989"/>
    </source>
</evidence>
<feature type="transmembrane region" description="Helical" evidence="9">
    <location>
        <begin position="42"/>
        <end position="59"/>
    </location>
</feature>
<dbReference type="CDD" id="cd06582">
    <property type="entry name" value="TM_PBP1_LivH_like"/>
    <property type="match status" value="1"/>
</dbReference>
<comment type="similarity">
    <text evidence="8">Belongs to the binding-protein-dependent transport system permease family. LivHM subfamily.</text>
</comment>
<reference evidence="10" key="1">
    <citation type="submission" date="2020-09" db="EMBL/GenBank/DDBJ databases">
        <title>Bosea spartocytisi sp. nov. a root nodule endophyte of Spartocytisus supranubius in the high mountain ecosystem fo the Teide National Park (Canary Islands, Spain).</title>
        <authorList>
            <person name="Pulido-Suarez L."/>
            <person name="Peix A."/>
            <person name="Igual J.M."/>
            <person name="Socas-Perez N."/>
            <person name="Velazquez E."/>
            <person name="Flores-Felix J.D."/>
            <person name="Leon-Barrios M."/>
        </authorList>
    </citation>
    <scope>NUCLEOTIDE SEQUENCE</scope>
    <source>
        <strain evidence="10">SSUT16</strain>
    </source>
</reference>
<comment type="subcellular location">
    <subcellularLocation>
        <location evidence="1">Cell membrane</location>
        <topology evidence="1">Multi-pass membrane protein</topology>
    </subcellularLocation>
</comment>
<dbReference type="PANTHER" id="PTHR11795">
    <property type="entry name" value="BRANCHED-CHAIN AMINO ACID TRANSPORT SYSTEM PERMEASE PROTEIN LIVH"/>
    <property type="match status" value="1"/>
</dbReference>
<keyword evidence="11" id="KW-1185">Reference proteome</keyword>
<evidence type="ECO:0000256" key="1">
    <source>
        <dbReference type="ARBA" id="ARBA00004651"/>
    </source>
</evidence>
<keyword evidence="5" id="KW-0029">Amino-acid transport</keyword>
<feature type="transmembrane region" description="Helical" evidence="9">
    <location>
        <begin position="194"/>
        <end position="218"/>
    </location>
</feature>
<evidence type="ECO:0000256" key="5">
    <source>
        <dbReference type="ARBA" id="ARBA00022970"/>
    </source>
</evidence>
<dbReference type="GO" id="GO:0005886">
    <property type="term" value="C:plasma membrane"/>
    <property type="evidence" value="ECO:0007669"/>
    <property type="project" value="UniProtKB-SubCell"/>
</dbReference>
<dbReference type="PANTHER" id="PTHR11795:SF450">
    <property type="entry name" value="ABC TRANSPORTER PERMEASE PROTEIN"/>
    <property type="match status" value="1"/>
</dbReference>
<keyword evidence="2" id="KW-0813">Transport</keyword>
<evidence type="ECO:0000256" key="9">
    <source>
        <dbReference type="SAM" id="Phobius"/>
    </source>
</evidence>
<evidence type="ECO:0000256" key="7">
    <source>
        <dbReference type="ARBA" id="ARBA00023136"/>
    </source>
</evidence>
<feature type="transmembrane region" description="Helical" evidence="9">
    <location>
        <begin position="12"/>
        <end position="35"/>
    </location>
</feature>
<organism evidence="10 11">
    <name type="scientific">Bosea spartocytisi</name>
    <dbReference type="NCBI Taxonomy" id="2773451"/>
    <lineage>
        <taxon>Bacteria</taxon>
        <taxon>Pseudomonadati</taxon>
        <taxon>Pseudomonadota</taxon>
        <taxon>Alphaproteobacteria</taxon>
        <taxon>Hyphomicrobiales</taxon>
        <taxon>Boseaceae</taxon>
        <taxon>Bosea</taxon>
    </lineage>
</organism>
<sequence>MQTAIQLTLTSLQIGAVYILFSLGLTLIFGVMRIVNFAHGHLFAVSALAVAWAVPWLAGNGLPILPAYLLAAVGGIAVAMALGLLMYVTGFRFFQRDMVGSFILSIGLVLLFDGVLLKVFGGAVRPVPEIFPGTISIFGAAITNQRFALCIAAILITASLYWALTRTKLGKALRAVSIDHEAAMLQGIPYNRMALAGFMIASGLAALAGALIAPVTIVSPVIGADYLIKGFIAVIVGGLGSVPGAILGGLFVAAIETFGSFYFDPSSATVAIFLLVIAVLLVRPKGLLGHG</sequence>
<dbReference type="AlphaFoldDB" id="A0A927EC74"/>
<dbReference type="EMBL" id="JACXWY010000015">
    <property type="protein sequence ID" value="MBD3848139.1"/>
    <property type="molecule type" value="Genomic_DNA"/>
</dbReference>
<accession>A0A927EC74</accession>
<evidence type="ECO:0000256" key="8">
    <source>
        <dbReference type="ARBA" id="ARBA00037998"/>
    </source>
</evidence>
<proteinExistence type="inferred from homology"/>
<feature type="transmembrane region" description="Helical" evidence="9">
    <location>
        <begin position="99"/>
        <end position="124"/>
    </location>
</feature>
<comment type="caution">
    <text evidence="10">The sequence shown here is derived from an EMBL/GenBank/DDBJ whole genome shotgun (WGS) entry which is preliminary data.</text>
</comment>
<evidence type="ECO:0000256" key="2">
    <source>
        <dbReference type="ARBA" id="ARBA00022448"/>
    </source>
</evidence>
<dbReference type="Pfam" id="PF02653">
    <property type="entry name" value="BPD_transp_2"/>
    <property type="match status" value="1"/>
</dbReference>
<dbReference type="GO" id="GO:0022857">
    <property type="term" value="F:transmembrane transporter activity"/>
    <property type="evidence" value="ECO:0007669"/>
    <property type="project" value="InterPro"/>
</dbReference>
<feature type="transmembrane region" description="Helical" evidence="9">
    <location>
        <begin position="65"/>
        <end position="87"/>
    </location>
</feature>
<keyword evidence="3" id="KW-1003">Cell membrane</keyword>
<dbReference type="Proteomes" id="UP000619295">
    <property type="component" value="Unassembled WGS sequence"/>
</dbReference>
<feature type="transmembrane region" description="Helical" evidence="9">
    <location>
        <begin position="261"/>
        <end position="282"/>
    </location>
</feature>
<evidence type="ECO:0000256" key="3">
    <source>
        <dbReference type="ARBA" id="ARBA00022475"/>
    </source>
</evidence>
<name>A0A927EC74_9HYPH</name>
<dbReference type="GO" id="GO:0006865">
    <property type="term" value="P:amino acid transport"/>
    <property type="evidence" value="ECO:0007669"/>
    <property type="project" value="UniProtKB-KW"/>
</dbReference>
<protein>
    <submittedName>
        <fullName evidence="10">Branched-chain amino acid ABC transporter permease</fullName>
    </submittedName>
</protein>
<dbReference type="InterPro" id="IPR001851">
    <property type="entry name" value="ABC_transp_permease"/>
</dbReference>
<gene>
    <name evidence="10" type="ORF">IED13_20770</name>
</gene>
<dbReference type="InterPro" id="IPR052157">
    <property type="entry name" value="BCAA_transport_permease"/>
</dbReference>
<evidence type="ECO:0000256" key="4">
    <source>
        <dbReference type="ARBA" id="ARBA00022692"/>
    </source>
</evidence>
<dbReference type="RefSeq" id="WP_191125314.1">
    <property type="nucleotide sequence ID" value="NZ_JACXWY010000015.1"/>
</dbReference>